<comment type="caution">
    <text evidence="3">The sequence shown here is derived from an EMBL/GenBank/DDBJ whole genome shotgun (WGS) entry which is preliminary data.</text>
</comment>
<organism evidence="3 4">
    <name type="scientific">Flagellimonas aquimarina</name>
    <dbReference type="NCBI Taxonomy" id="2201895"/>
    <lineage>
        <taxon>Bacteria</taxon>
        <taxon>Pseudomonadati</taxon>
        <taxon>Bacteroidota</taxon>
        <taxon>Flavobacteriia</taxon>
        <taxon>Flavobacteriales</taxon>
        <taxon>Flavobacteriaceae</taxon>
        <taxon>Flagellimonas</taxon>
    </lineage>
</organism>
<evidence type="ECO:0000313" key="4">
    <source>
        <dbReference type="Proteomes" id="UP000245762"/>
    </source>
</evidence>
<dbReference type="Gene3D" id="1.10.10.1110">
    <property type="entry name" value="Methyltransferase PG1098, N-terminal domain"/>
    <property type="match status" value="1"/>
</dbReference>
<feature type="domain" description="PG-1098 ferredoxin-like" evidence="2">
    <location>
        <begin position="279"/>
        <end position="321"/>
    </location>
</feature>
<accession>A0A316LC92</accession>
<keyword evidence="3" id="KW-0489">Methyltransferase</keyword>
<keyword evidence="4" id="KW-1185">Reference proteome</keyword>
<reference evidence="3 4" key="1">
    <citation type="submission" date="2018-05" db="EMBL/GenBank/DDBJ databases">
        <title>Complete genome sequence of Flagellimonas aquimarina ECD12 isolated from seaweed Ecklonia cava.</title>
        <authorList>
            <person name="Choi S."/>
            <person name="Seong C."/>
        </authorList>
    </citation>
    <scope>NUCLEOTIDE SEQUENCE [LARGE SCALE GENOMIC DNA]</scope>
    <source>
        <strain evidence="3 4">ECD12</strain>
    </source>
</reference>
<dbReference type="GO" id="GO:0032259">
    <property type="term" value="P:methylation"/>
    <property type="evidence" value="ECO:0007669"/>
    <property type="project" value="UniProtKB-KW"/>
</dbReference>
<dbReference type="GO" id="GO:0008168">
    <property type="term" value="F:methyltransferase activity"/>
    <property type="evidence" value="ECO:0007669"/>
    <property type="project" value="UniProtKB-KW"/>
</dbReference>
<name>A0A316LC92_9FLAO</name>
<dbReference type="Proteomes" id="UP000245762">
    <property type="component" value="Unassembled WGS sequence"/>
</dbReference>
<dbReference type="InterPro" id="IPR029063">
    <property type="entry name" value="SAM-dependent_MTases_sf"/>
</dbReference>
<dbReference type="Pfam" id="PF18096">
    <property type="entry name" value="Thump_like"/>
    <property type="match status" value="1"/>
</dbReference>
<dbReference type="InterPro" id="IPR041497">
    <property type="entry name" value="Thump-like"/>
</dbReference>
<dbReference type="Gene3D" id="3.40.50.150">
    <property type="entry name" value="Vaccinia Virus protein VP39"/>
    <property type="match status" value="1"/>
</dbReference>
<keyword evidence="3" id="KW-0808">Transferase</keyword>
<feature type="domain" description="THUMP-like" evidence="1">
    <location>
        <begin position="322"/>
        <end position="391"/>
    </location>
</feature>
<dbReference type="AlphaFoldDB" id="A0A316LC92"/>
<evidence type="ECO:0000259" key="2">
    <source>
        <dbReference type="Pfam" id="PF22013"/>
    </source>
</evidence>
<dbReference type="InterPro" id="IPR054168">
    <property type="entry name" value="PG_1098_Fer"/>
</dbReference>
<dbReference type="EMBL" id="QGEG01000004">
    <property type="protein sequence ID" value="PWL37690.1"/>
    <property type="molecule type" value="Genomic_DNA"/>
</dbReference>
<dbReference type="SUPFAM" id="SSF53335">
    <property type="entry name" value="S-adenosyl-L-methionine-dependent methyltransferases"/>
    <property type="match status" value="1"/>
</dbReference>
<evidence type="ECO:0000313" key="3">
    <source>
        <dbReference type="EMBL" id="PWL37690.1"/>
    </source>
</evidence>
<evidence type="ECO:0000259" key="1">
    <source>
        <dbReference type="Pfam" id="PF18096"/>
    </source>
</evidence>
<sequence>MNKDILNTGVQDFIKKNWDTDIMSVLLKKQFFEGVSQRELTEQLEAKKKCKNKLPSWFKATNIYYPNKLNIEQTSSEQTAQYKSELISGKALLDLTGGFGVDTYFFSKKINSVFHCEINQELSEIAKHNFKILGQNNINSVPEDGIQFLKNTIQKFDWIYIDPSRRNDVKGKVFLLKDCLPNLPENLPFLFEKTKNILVKTSPLLDIAQTIKELSFVKEVHIVAVNNEVKELLYVLEHGFEKEVFVNAVNFHKGQARYFNFSLKEETTAIVKYDQPENYLYEPNSAILKSGGFKSVGQAYNLKKLHQHSHLYTSETLVDFPGRRFEIITVHPYSKNGLKELQLTKANITIRNFPVSVAELRKKHKIKDGGDAYLFFTTDVNDKHIIINCKKV</sequence>
<protein>
    <submittedName>
        <fullName evidence="3">SAM-dependent methyltransferase</fullName>
    </submittedName>
</protein>
<dbReference type="CDD" id="cd02440">
    <property type="entry name" value="AdoMet_MTases"/>
    <property type="match status" value="1"/>
</dbReference>
<proteinExistence type="predicted"/>
<gene>
    <name evidence="3" type="ORF">DKG77_15435</name>
</gene>
<dbReference type="OrthoDB" id="1000417at2"/>
<dbReference type="Pfam" id="PF22013">
    <property type="entry name" value="PG_1098_Fer"/>
    <property type="match status" value="1"/>
</dbReference>